<feature type="domain" description="Siphovirus-type tail component RIFT-related" evidence="1">
    <location>
        <begin position="16"/>
        <end position="130"/>
    </location>
</feature>
<dbReference type="EMBL" id="RQTE01000075">
    <property type="protein sequence ID" value="RZI03036.1"/>
    <property type="molecule type" value="Genomic_DNA"/>
</dbReference>
<accession>A0A4Q7CN82</accession>
<evidence type="ECO:0000259" key="1">
    <source>
        <dbReference type="Pfam" id="PF05709"/>
    </source>
</evidence>
<dbReference type="Pfam" id="PF05709">
    <property type="entry name" value="Sipho_tail"/>
    <property type="match status" value="1"/>
</dbReference>
<dbReference type="InterPro" id="IPR008841">
    <property type="entry name" value="Siphovirus-type_tail_N"/>
</dbReference>
<evidence type="ECO:0000313" key="2">
    <source>
        <dbReference type="EMBL" id="RZI03036.1"/>
    </source>
</evidence>
<dbReference type="RefSeq" id="WP_130135382.1">
    <property type="nucleotide sequence ID" value="NZ_RQTE01000075.1"/>
</dbReference>
<reference evidence="2 3" key="1">
    <citation type="submission" date="2018-11" db="EMBL/GenBank/DDBJ databases">
        <title>Genomic profiling of Staphylococcus species from a Poultry farm system in KwaZulu-Natal, South Africa.</title>
        <authorList>
            <person name="Amoako D.G."/>
            <person name="Somboro A.M."/>
            <person name="Abia A.L.K."/>
            <person name="Bester L.A."/>
            <person name="Essack S.Y."/>
        </authorList>
    </citation>
    <scope>NUCLEOTIDE SEQUENCE [LARGE SCALE GENOMIC DNA]</scope>
    <source>
        <strain evidence="2 3">SA11</strain>
    </source>
</reference>
<comment type="caution">
    <text evidence="2">The sequence shown here is derived from an EMBL/GenBank/DDBJ whole genome shotgun (WGS) entry which is preliminary data.</text>
</comment>
<name>A0A4Q7CN82_9STAP</name>
<organism evidence="2 3">
    <name type="scientific">Staphylococcus condimenti</name>
    <dbReference type="NCBI Taxonomy" id="70255"/>
    <lineage>
        <taxon>Bacteria</taxon>
        <taxon>Bacillati</taxon>
        <taxon>Bacillota</taxon>
        <taxon>Bacilli</taxon>
        <taxon>Bacillales</taxon>
        <taxon>Staphylococcaceae</taxon>
        <taxon>Staphylococcus</taxon>
    </lineage>
</organism>
<dbReference type="Proteomes" id="UP000293854">
    <property type="component" value="Unassembled WGS sequence"/>
</dbReference>
<protein>
    <submittedName>
        <fullName evidence="2">Phage tail family protein</fullName>
    </submittedName>
</protein>
<dbReference type="AlphaFoldDB" id="A0A4Q7CN82"/>
<proteinExistence type="predicted"/>
<sequence>MIKHGWLKLIKQEGTIDVQEEIPGLIFLEAKPSYPTQITNNVKMNGIDGEIPGVITYDPFNLVVKIGFDGVDIIDVDLLEEKLRGLFSTRQRYYVVTSQMPAKKYAVDSPVISAEYLGTSAVKFEITFNVFKGYSESLYKTDQFSLMSDKWQFESGLIPDYDVKYKHTRTKFKIFNGSKDTINPRFHELKIWIRGNSDKAFKIVNKTTGDVFEFKGELRRNQSLLIDGVYPYLDLKRCGRMTNHGVISLASGFNDFEVWGSISKFEIEFVFNYIYR</sequence>
<gene>
    <name evidence="2" type="ORF">EIG99_04465</name>
</gene>
<evidence type="ECO:0000313" key="3">
    <source>
        <dbReference type="Proteomes" id="UP000293854"/>
    </source>
</evidence>